<gene>
    <name evidence="1" type="ORF">VIBNISOn1_900018</name>
</gene>
<evidence type="ECO:0000313" key="2">
    <source>
        <dbReference type="Proteomes" id="UP000018211"/>
    </source>
</evidence>
<dbReference type="PANTHER" id="PTHR37816:SF2">
    <property type="entry name" value="DNA TOPOLOGY MODULATION PROTEIN FLAR-RELATED PROTEIN"/>
    <property type="match status" value="1"/>
</dbReference>
<dbReference type="EMBL" id="CAOF01000187">
    <property type="protein sequence ID" value="CCO49794.1"/>
    <property type="molecule type" value="Genomic_DNA"/>
</dbReference>
<dbReference type="InterPro" id="IPR027417">
    <property type="entry name" value="P-loop_NTPase"/>
</dbReference>
<accession>A0AAV2VYT9</accession>
<dbReference type="Proteomes" id="UP000018211">
    <property type="component" value="Unassembled WGS sequence"/>
</dbReference>
<dbReference type="PANTHER" id="PTHR37816">
    <property type="entry name" value="YALI0E33011P"/>
    <property type="match status" value="1"/>
</dbReference>
<reference evidence="1 2" key="1">
    <citation type="journal article" date="2013" name="ISME J.">
        <title>Comparative genomics of pathogenic lineages of Vibrio nigripulchritudo identifies virulence-associated traits.</title>
        <authorList>
            <person name="Goudenege D."/>
            <person name="Labreuche Y."/>
            <person name="Krin E."/>
            <person name="Ansquer D."/>
            <person name="Mangenot S."/>
            <person name="Calteau A."/>
            <person name="Medigue C."/>
            <person name="Mazel D."/>
            <person name="Polz M.F."/>
            <person name="Le Roux F."/>
        </authorList>
    </citation>
    <scope>NUCLEOTIDE SEQUENCE [LARGE SCALE GENOMIC DNA]</scope>
    <source>
        <strain evidence="1 2">SOn1</strain>
    </source>
</reference>
<dbReference type="InterPro" id="IPR052922">
    <property type="entry name" value="Cytidylate_Kinase-2"/>
</dbReference>
<name>A0AAV2VYT9_9VIBR</name>
<proteinExistence type="predicted"/>
<protein>
    <recommendedName>
        <fullName evidence="3">DNA topology modulation protein FlaR</fullName>
    </recommendedName>
</protein>
<sequence>MQYRKIHIIGGPGSGKTYSAKKLQQTSDLTAYDLDRVFWDQSQDSYVRASKEMRTKKLQEVLANESWIIEGVYYKWLEESFQKADIIVILNPPLFKRQWRILKRFLVRKFILGHFRKETFPSFIELWRWNKKFDNDNMIRITDFTSEYKDKTVYCSNYEEVKRAVGR</sequence>
<dbReference type="AlphaFoldDB" id="A0AAV2VYT9"/>
<evidence type="ECO:0008006" key="3">
    <source>
        <dbReference type="Google" id="ProtNLM"/>
    </source>
</evidence>
<dbReference type="Gene3D" id="3.40.50.300">
    <property type="entry name" value="P-loop containing nucleotide triphosphate hydrolases"/>
    <property type="match status" value="1"/>
</dbReference>
<dbReference type="RefSeq" id="WP_022613817.1">
    <property type="nucleotide sequence ID" value="NZ_LK391965.1"/>
</dbReference>
<comment type="caution">
    <text evidence="1">The sequence shown here is derived from an EMBL/GenBank/DDBJ whole genome shotgun (WGS) entry which is preliminary data.</text>
</comment>
<evidence type="ECO:0000313" key="1">
    <source>
        <dbReference type="EMBL" id="CCO49794.1"/>
    </source>
</evidence>
<organism evidence="1 2">
    <name type="scientific">Vibrio nigripulchritudo SOn1</name>
    <dbReference type="NCBI Taxonomy" id="1238450"/>
    <lineage>
        <taxon>Bacteria</taxon>
        <taxon>Pseudomonadati</taxon>
        <taxon>Pseudomonadota</taxon>
        <taxon>Gammaproteobacteria</taxon>
        <taxon>Vibrionales</taxon>
        <taxon>Vibrionaceae</taxon>
        <taxon>Vibrio</taxon>
    </lineage>
</organism>
<dbReference type="SUPFAM" id="SSF52540">
    <property type="entry name" value="P-loop containing nucleoside triphosphate hydrolases"/>
    <property type="match status" value="1"/>
</dbReference>